<organism evidence="1 2">
    <name type="scientific">Westerdykella ornata</name>
    <dbReference type="NCBI Taxonomy" id="318751"/>
    <lineage>
        <taxon>Eukaryota</taxon>
        <taxon>Fungi</taxon>
        <taxon>Dikarya</taxon>
        <taxon>Ascomycota</taxon>
        <taxon>Pezizomycotina</taxon>
        <taxon>Dothideomycetes</taxon>
        <taxon>Pleosporomycetidae</taxon>
        <taxon>Pleosporales</taxon>
        <taxon>Sporormiaceae</taxon>
        <taxon>Westerdykella</taxon>
    </lineage>
</organism>
<dbReference type="OrthoDB" id="3800079at2759"/>
<dbReference type="Proteomes" id="UP000800097">
    <property type="component" value="Unassembled WGS sequence"/>
</dbReference>
<dbReference type="SUPFAM" id="SSF50978">
    <property type="entry name" value="WD40 repeat-like"/>
    <property type="match status" value="1"/>
</dbReference>
<evidence type="ECO:0000313" key="1">
    <source>
        <dbReference type="EMBL" id="KAF2274451.1"/>
    </source>
</evidence>
<name>A0A6A6JD12_WESOR</name>
<sequence>MPLYALSLHGYHELMKNFPSKSRIDMDAQDEPYGNTTVKIWSASSGACLQTLKGHSDSVCQAMPSFEFGGYLGNIQLREPTMATVIVSTIMFNSIRENMIGIGTGNGRVRICRVKRNKLNKF</sequence>
<dbReference type="InterPro" id="IPR036322">
    <property type="entry name" value="WD40_repeat_dom_sf"/>
</dbReference>
<accession>A0A6A6JD12</accession>
<dbReference type="InterPro" id="IPR015943">
    <property type="entry name" value="WD40/YVTN_repeat-like_dom_sf"/>
</dbReference>
<protein>
    <recommendedName>
        <fullName evidence="3">WD40 repeat-like protein</fullName>
    </recommendedName>
</protein>
<reference evidence="1" key="1">
    <citation type="journal article" date="2020" name="Stud. Mycol.">
        <title>101 Dothideomycetes genomes: a test case for predicting lifestyles and emergence of pathogens.</title>
        <authorList>
            <person name="Haridas S."/>
            <person name="Albert R."/>
            <person name="Binder M."/>
            <person name="Bloem J."/>
            <person name="Labutti K."/>
            <person name="Salamov A."/>
            <person name="Andreopoulos B."/>
            <person name="Baker S."/>
            <person name="Barry K."/>
            <person name="Bills G."/>
            <person name="Bluhm B."/>
            <person name="Cannon C."/>
            <person name="Castanera R."/>
            <person name="Culley D."/>
            <person name="Daum C."/>
            <person name="Ezra D."/>
            <person name="Gonzalez J."/>
            <person name="Henrissat B."/>
            <person name="Kuo A."/>
            <person name="Liang C."/>
            <person name="Lipzen A."/>
            <person name="Lutzoni F."/>
            <person name="Magnuson J."/>
            <person name="Mondo S."/>
            <person name="Nolan M."/>
            <person name="Ohm R."/>
            <person name="Pangilinan J."/>
            <person name="Park H.-J."/>
            <person name="Ramirez L."/>
            <person name="Alfaro M."/>
            <person name="Sun H."/>
            <person name="Tritt A."/>
            <person name="Yoshinaga Y."/>
            <person name="Zwiers L.-H."/>
            <person name="Turgeon B."/>
            <person name="Goodwin S."/>
            <person name="Spatafora J."/>
            <person name="Crous P."/>
            <person name="Grigoriev I."/>
        </authorList>
    </citation>
    <scope>NUCLEOTIDE SEQUENCE</scope>
    <source>
        <strain evidence="1">CBS 379.55</strain>
    </source>
</reference>
<dbReference type="GeneID" id="54556446"/>
<proteinExistence type="predicted"/>
<dbReference type="RefSeq" id="XP_033651990.1">
    <property type="nucleotide sequence ID" value="XM_033803271.1"/>
</dbReference>
<evidence type="ECO:0008006" key="3">
    <source>
        <dbReference type="Google" id="ProtNLM"/>
    </source>
</evidence>
<keyword evidence="2" id="KW-1185">Reference proteome</keyword>
<dbReference type="AlphaFoldDB" id="A0A6A6JD12"/>
<evidence type="ECO:0000313" key="2">
    <source>
        <dbReference type="Proteomes" id="UP000800097"/>
    </source>
</evidence>
<gene>
    <name evidence="1" type="ORF">EI97DRAFT_99829</name>
</gene>
<dbReference type="Gene3D" id="2.130.10.10">
    <property type="entry name" value="YVTN repeat-like/Quinoprotein amine dehydrogenase"/>
    <property type="match status" value="1"/>
</dbReference>
<dbReference type="EMBL" id="ML986502">
    <property type="protein sequence ID" value="KAF2274451.1"/>
    <property type="molecule type" value="Genomic_DNA"/>
</dbReference>